<feature type="transmembrane region" description="Helical" evidence="5">
    <location>
        <begin position="34"/>
        <end position="57"/>
    </location>
</feature>
<protein>
    <submittedName>
        <fullName evidence="7">MFS transporter</fullName>
    </submittedName>
</protein>
<sequence length="485" mass="49699">MTTVDPARGSDLADREEESAVEAAETVLSRRYRALTLGIITVVSLIAFEASAVNTAMPVAADALHGVELYAYAFSAYFTASLFAMALSGEWCDRAGPMAPLFTGIACFGAGLVVSGSAQQMWMFVAGRGIQGVGGGLVIVALYVIVGRAYPERLRPSVLASFSAAWVVPVIVGPLVAGSVTEHVGWRWVFLAIPVLVLPPLAVMLPALRKLPADDRSPAMDRRRILLALAVAAGAGLLQYAGQAVTGGDHWAAAATGVLGAALLIPCILRLLPRGTFRSARGLPSVILLRGVASGAFVGAESFVPLMLVSERGLSPTLAGLSLTGGGLTWAAGSFTQSRPRLERHRERLMGLGMLLIAASIALAPLALVDGVPAWIVAVAWVIGGYGMGLAISSGSVLLLKLSSPEEAGVNSASLQVSDALGNILLVGISGVLFVSFGGGSTAIGDQPAGGAGSHPAAFAAVFAAMTVMALVGAAVTTRLRPVER</sequence>
<organism evidence="7 8">
    <name type="scientific">Streptomyces palmae</name>
    <dbReference type="NCBI Taxonomy" id="1701085"/>
    <lineage>
        <taxon>Bacteria</taxon>
        <taxon>Bacillati</taxon>
        <taxon>Actinomycetota</taxon>
        <taxon>Actinomycetes</taxon>
        <taxon>Kitasatosporales</taxon>
        <taxon>Streptomycetaceae</taxon>
        <taxon>Streptomyces</taxon>
    </lineage>
</organism>
<dbReference type="InterPro" id="IPR011701">
    <property type="entry name" value="MFS"/>
</dbReference>
<keyword evidence="8" id="KW-1185">Reference proteome</keyword>
<feature type="transmembrane region" description="Helical" evidence="5">
    <location>
        <begin position="158"/>
        <end position="180"/>
    </location>
</feature>
<dbReference type="GO" id="GO:0022857">
    <property type="term" value="F:transmembrane transporter activity"/>
    <property type="evidence" value="ECO:0007669"/>
    <property type="project" value="InterPro"/>
</dbReference>
<feature type="transmembrane region" description="Helical" evidence="5">
    <location>
        <begin position="457"/>
        <end position="476"/>
    </location>
</feature>
<evidence type="ECO:0000313" key="7">
    <source>
        <dbReference type="EMBL" id="TGA91137.1"/>
    </source>
</evidence>
<gene>
    <name evidence="7" type="ORF">E4099_28425</name>
</gene>
<dbReference type="PROSITE" id="PS50850">
    <property type="entry name" value="MFS"/>
    <property type="match status" value="1"/>
</dbReference>
<feature type="transmembrane region" description="Helical" evidence="5">
    <location>
        <begin position="225"/>
        <end position="245"/>
    </location>
</feature>
<name>A0A4Z0G5A5_9ACTN</name>
<keyword evidence="2 5" id="KW-0812">Transmembrane</keyword>
<comment type="subcellular location">
    <subcellularLocation>
        <location evidence="1">Cell membrane</location>
        <topology evidence="1">Multi-pass membrane protein</topology>
    </subcellularLocation>
</comment>
<accession>A0A4Z0G5A5</accession>
<feature type="domain" description="Major facilitator superfamily (MFS) profile" evidence="6">
    <location>
        <begin position="35"/>
        <end position="485"/>
    </location>
</feature>
<dbReference type="AlphaFoldDB" id="A0A4Z0G5A5"/>
<dbReference type="Proteomes" id="UP000297948">
    <property type="component" value="Unassembled WGS sequence"/>
</dbReference>
<comment type="caution">
    <text evidence="7">The sequence shown here is derived from an EMBL/GenBank/DDBJ whole genome shotgun (WGS) entry which is preliminary data.</text>
</comment>
<proteinExistence type="predicted"/>
<feature type="transmembrane region" description="Helical" evidence="5">
    <location>
        <begin position="285"/>
        <end position="306"/>
    </location>
</feature>
<dbReference type="SUPFAM" id="SSF103473">
    <property type="entry name" value="MFS general substrate transporter"/>
    <property type="match status" value="1"/>
</dbReference>
<feature type="transmembrane region" description="Helical" evidence="5">
    <location>
        <begin position="186"/>
        <end position="205"/>
    </location>
</feature>
<dbReference type="PANTHER" id="PTHR23501:SF154">
    <property type="entry name" value="MULTIDRUG-EFFLUX TRANSPORTER RV1634-RELATED"/>
    <property type="match status" value="1"/>
</dbReference>
<feature type="transmembrane region" description="Helical" evidence="5">
    <location>
        <begin position="349"/>
        <end position="368"/>
    </location>
</feature>
<dbReference type="EMBL" id="SRID01000429">
    <property type="protein sequence ID" value="TGA91137.1"/>
    <property type="molecule type" value="Genomic_DNA"/>
</dbReference>
<dbReference type="InterPro" id="IPR036259">
    <property type="entry name" value="MFS_trans_sf"/>
</dbReference>
<dbReference type="RefSeq" id="WP_135341994.1">
    <property type="nucleotide sequence ID" value="NZ_JBHLTX010000054.1"/>
</dbReference>
<feature type="transmembrane region" description="Helical" evidence="5">
    <location>
        <begin position="99"/>
        <end position="118"/>
    </location>
</feature>
<keyword evidence="4 5" id="KW-0472">Membrane</keyword>
<evidence type="ECO:0000256" key="4">
    <source>
        <dbReference type="ARBA" id="ARBA00023136"/>
    </source>
</evidence>
<dbReference type="Gene3D" id="1.20.1250.20">
    <property type="entry name" value="MFS general substrate transporter like domains"/>
    <property type="match status" value="1"/>
</dbReference>
<evidence type="ECO:0000256" key="5">
    <source>
        <dbReference type="SAM" id="Phobius"/>
    </source>
</evidence>
<dbReference type="Gene3D" id="1.20.1720.10">
    <property type="entry name" value="Multidrug resistance protein D"/>
    <property type="match status" value="1"/>
</dbReference>
<dbReference type="PANTHER" id="PTHR23501">
    <property type="entry name" value="MAJOR FACILITATOR SUPERFAMILY"/>
    <property type="match status" value="1"/>
</dbReference>
<evidence type="ECO:0000256" key="3">
    <source>
        <dbReference type="ARBA" id="ARBA00022989"/>
    </source>
</evidence>
<feature type="transmembrane region" description="Helical" evidence="5">
    <location>
        <begin position="69"/>
        <end position="87"/>
    </location>
</feature>
<evidence type="ECO:0000256" key="2">
    <source>
        <dbReference type="ARBA" id="ARBA00022692"/>
    </source>
</evidence>
<evidence type="ECO:0000259" key="6">
    <source>
        <dbReference type="PROSITE" id="PS50850"/>
    </source>
</evidence>
<dbReference type="Pfam" id="PF07690">
    <property type="entry name" value="MFS_1"/>
    <property type="match status" value="1"/>
</dbReference>
<dbReference type="GO" id="GO:0005886">
    <property type="term" value="C:plasma membrane"/>
    <property type="evidence" value="ECO:0007669"/>
    <property type="project" value="UniProtKB-SubCell"/>
</dbReference>
<keyword evidence="3 5" id="KW-1133">Transmembrane helix</keyword>
<reference evidence="7 8" key="1">
    <citation type="submission" date="2019-03" db="EMBL/GenBank/DDBJ databases">
        <authorList>
            <person name="Gonzalez-Pimentel J.L."/>
        </authorList>
    </citation>
    <scope>NUCLEOTIDE SEQUENCE [LARGE SCALE GENOMIC DNA]</scope>
    <source>
        <strain evidence="7 8">JCM 31289</strain>
    </source>
</reference>
<feature type="transmembrane region" description="Helical" evidence="5">
    <location>
        <begin position="251"/>
        <end position="273"/>
    </location>
</feature>
<feature type="transmembrane region" description="Helical" evidence="5">
    <location>
        <begin position="420"/>
        <end position="437"/>
    </location>
</feature>
<dbReference type="OrthoDB" id="9778875at2"/>
<evidence type="ECO:0000256" key="1">
    <source>
        <dbReference type="ARBA" id="ARBA00004651"/>
    </source>
</evidence>
<dbReference type="InterPro" id="IPR020846">
    <property type="entry name" value="MFS_dom"/>
</dbReference>
<feature type="transmembrane region" description="Helical" evidence="5">
    <location>
        <begin position="374"/>
        <end position="400"/>
    </location>
</feature>
<feature type="transmembrane region" description="Helical" evidence="5">
    <location>
        <begin position="318"/>
        <end position="337"/>
    </location>
</feature>
<feature type="transmembrane region" description="Helical" evidence="5">
    <location>
        <begin position="124"/>
        <end position="146"/>
    </location>
</feature>
<evidence type="ECO:0000313" key="8">
    <source>
        <dbReference type="Proteomes" id="UP000297948"/>
    </source>
</evidence>